<evidence type="ECO:0000256" key="2">
    <source>
        <dbReference type="ARBA" id="ARBA00023125"/>
    </source>
</evidence>
<keyword evidence="6" id="KW-1185">Reference proteome</keyword>
<proteinExistence type="predicted"/>
<dbReference type="Gene3D" id="1.10.10.10">
    <property type="entry name" value="Winged helix-like DNA-binding domain superfamily/Winged helix DNA-binding domain"/>
    <property type="match status" value="1"/>
</dbReference>
<dbReference type="InterPro" id="IPR000524">
    <property type="entry name" value="Tscrpt_reg_HTH_GntR"/>
</dbReference>
<dbReference type="EMBL" id="FOZW01000013">
    <property type="protein sequence ID" value="SFT18656.1"/>
    <property type="molecule type" value="Genomic_DNA"/>
</dbReference>
<keyword evidence="3" id="KW-0804">Transcription</keyword>
<evidence type="ECO:0000256" key="1">
    <source>
        <dbReference type="ARBA" id="ARBA00023015"/>
    </source>
</evidence>
<accession>A0A1I6VY70</accession>
<reference evidence="6" key="1">
    <citation type="submission" date="2016-10" db="EMBL/GenBank/DDBJ databases">
        <authorList>
            <person name="Varghese N."/>
            <person name="Submissions S."/>
        </authorList>
    </citation>
    <scope>NUCLEOTIDE SEQUENCE [LARGE SCALE GENOMIC DNA]</scope>
    <source>
        <strain evidence="6">DSM 26894</strain>
    </source>
</reference>
<evidence type="ECO:0000259" key="4">
    <source>
        <dbReference type="PROSITE" id="PS50949"/>
    </source>
</evidence>
<dbReference type="SMART" id="SM00345">
    <property type="entry name" value="HTH_GNTR"/>
    <property type="match status" value="1"/>
</dbReference>
<dbReference type="Gene3D" id="1.20.120.530">
    <property type="entry name" value="GntR ligand-binding domain-like"/>
    <property type="match status" value="1"/>
</dbReference>
<dbReference type="STRING" id="311180.SAMN04488050_113172"/>
<gene>
    <name evidence="5" type="ORF">SAMN04488050_113172</name>
</gene>
<dbReference type="SUPFAM" id="SSF46785">
    <property type="entry name" value="Winged helix' DNA-binding domain"/>
    <property type="match status" value="1"/>
</dbReference>
<dbReference type="SUPFAM" id="SSF48008">
    <property type="entry name" value="GntR ligand-binding domain-like"/>
    <property type="match status" value="1"/>
</dbReference>
<dbReference type="OrthoDB" id="7620579at2"/>
<dbReference type="Proteomes" id="UP000199392">
    <property type="component" value="Unassembled WGS sequence"/>
</dbReference>
<dbReference type="InterPro" id="IPR036388">
    <property type="entry name" value="WH-like_DNA-bd_sf"/>
</dbReference>
<dbReference type="PANTHER" id="PTHR43537">
    <property type="entry name" value="TRANSCRIPTIONAL REGULATOR, GNTR FAMILY"/>
    <property type="match status" value="1"/>
</dbReference>
<evidence type="ECO:0000313" key="5">
    <source>
        <dbReference type="EMBL" id="SFT18656.1"/>
    </source>
</evidence>
<keyword evidence="1" id="KW-0805">Transcription regulation</keyword>
<feature type="domain" description="HTH gntR-type" evidence="4">
    <location>
        <begin position="15"/>
        <end position="82"/>
    </location>
</feature>
<keyword evidence="2 5" id="KW-0238">DNA-binding</keyword>
<protein>
    <submittedName>
        <fullName evidence="5">DNA-binding transcriptional regulator, GntR family</fullName>
    </submittedName>
</protein>
<dbReference type="RefSeq" id="WP_092428913.1">
    <property type="nucleotide sequence ID" value="NZ_FNCL01000013.1"/>
</dbReference>
<dbReference type="GO" id="GO:0003677">
    <property type="term" value="F:DNA binding"/>
    <property type="evidence" value="ECO:0007669"/>
    <property type="project" value="UniProtKB-KW"/>
</dbReference>
<dbReference type="PANTHER" id="PTHR43537:SF5">
    <property type="entry name" value="UXU OPERON TRANSCRIPTIONAL REGULATOR"/>
    <property type="match status" value="1"/>
</dbReference>
<dbReference type="InterPro" id="IPR011711">
    <property type="entry name" value="GntR_C"/>
</dbReference>
<evidence type="ECO:0000313" key="6">
    <source>
        <dbReference type="Proteomes" id="UP000199392"/>
    </source>
</evidence>
<dbReference type="InterPro" id="IPR008920">
    <property type="entry name" value="TF_FadR/GntR_C"/>
</dbReference>
<dbReference type="Pfam" id="PF07729">
    <property type="entry name" value="FCD"/>
    <property type="match status" value="1"/>
</dbReference>
<sequence length="226" mass="25078">MPGNRAEETQKRHDGRVRQSGYEQFQKALLDGRLRPGQLVSQRDLVAMLGLSIGALRELLPRLESEGLINVLPQRGIQIPAIDLPMIRDAFQMRAALEREAVLNAIRSMPDEAIREQLALHREVLAQVAADPSETVLERGQEIDTGFHALLIGATKNELIISAYDINSIRIRLIKLDRIRLSAVTLPAAFADHIAVIETLLARDPVAATAAMDRHIANARERALEI</sequence>
<dbReference type="SMART" id="SM00895">
    <property type="entry name" value="FCD"/>
    <property type="match status" value="1"/>
</dbReference>
<evidence type="ECO:0000256" key="3">
    <source>
        <dbReference type="ARBA" id="ARBA00023163"/>
    </source>
</evidence>
<dbReference type="PROSITE" id="PS50949">
    <property type="entry name" value="HTH_GNTR"/>
    <property type="match status" value="1"/>
</dbReference>
<dbReference type="AlphaFoldDB" id="A0A1I6VY70"/>
<dbReference type="GO" id="GO:0003700">
    <property type="term" value="F:DNA-binding transcription factor activity"/>
    <property type="evidence" value="ECO:0007669"/>
    <property type="project" value="InterPro"/>
</dbReference>
<organism evidence="5 6">
    <name type="scientific">Alloyangia pacifica</name>
    <dbReference type="NCBI Taxonomy" id="311180"/>
    <lineage>
        <taxon>Bacteria</taxon>
        <taxon>Pseudomonadati</taxon>
        <taxon>Pseudomonadota</taxon>
        <taxon>Alphaproteobacteria</taxon>
        <taxon>Rhodobacterales</taxon>
        <taxon>Roseobacteraceae</taxon>
        <taxon>Alloyangia</taxon>
    </lineage>
</organism>
<name>A0A1I6VY70_9RHOB</name>
<dbReference type="Pfam" id="PF00392">
    <property type="entry name" value="GntR"/>
    <property type="match status" value="1"/>
</dbReference>
<dbReference type="InterPro" id="IPR036390">
    <property type="entry name" value="WH_DNA-bd_sf"/>
</dbReference>